<keyword evidence="1" id="KW-0677">Repeat</keyword>
<dbReference type="KEGG" id="asl:Aeqsu_2597"/>
<dbReference type="STRING" id="746697.Aeqsu_2597"/>
<dbReference type="SMART" id="SM00028">
    <property type="entry name" value="TPR"/>
    <property type="match status" value="4"/>
</dbReference>
<evidence type="ECO:0000313" key="5">
    <source>
        <dbReference type="Proteomes" id="UP000006049"/>
    </source>
</evidence>
<dbReference type="Pfam" id="PF13432">
    <property type="entry name" value="TPR_16"/>
    <property type="match status" value="1"/>
</dbReference>
<dbReference type="PROSITE" id="PS50005">
    <property type="entry name" value="TPR"/>
    <property type="match status" value="1"/>
</dbReference>
<dbReference type="HOGENOM" id="CLU_1307951_0_0_10"/>
<dbReference type="RefSeq" id="WP_014783299.1">
    <property type="nucleotide sequence ID" value="NC_018013.1"/>
</dbReference>
<reference evidence="4 5" key="1">
    <citation type="submission" date="2012-06" db="EMBL/GenBank/DDBJ databases">
        <title>The complete genome of Aequorivita sublithincola DSM 14238.</title>
        <authorList>
            <consortium name="US DOE Joint Genome Institute (JGI-PGF)"/>
            <person name="Lucas S."/>
            <person name="Copeland A."/>
            <person name="Lapidus A."/>
            <person name="Goodwin L."/>
            <person name="Pitluck S."/>
            <person name="Peters L."/>
            <person name="Munk A.C.C."/>
            <person name="Kyrpides N."/>
            <person name="Mavromatis K."/>
            <person name="Pagani I."/>
            <person name="Ivanova N."/>
            <person name="Ovchinnikova G."/>
            <person name="Zeytun A."/>
            <person name="Detter J.C."/>
            <person name="Han C."/>
            <person name="Land M."/>
            <person name="Hauser L."/>
            <person name="Markowitz V."/>
            <person name="Cheng J.-F."/>
            <person name="Hugenholtz P."/>
            <person name="Woyke T."/>
            <person name="Wu D."/>
            <person name="Tindall B."/>
            <person name="Faehnrich R."/>
            <person name="Brambilla E."/>
            <person name="Klenk H.-P."/>
            <person name="Eisen J.A."/>
        </authorList>
    </citation>
    <scope>NUCLEOTIDE SEQUENCE [LARGE SCALE GENOMIC DNA]</scope>
    <source>
        <strain evidence="5">DSM 14238 / LMG 21431 / ACAM 643 / 9-3</strain>
    </source>
</reference>
<dbReference type="Pfam" id="PF13181">
    <property type="entry name" value="TPR_8"/>
    <property type="match status" value="1"/>
</dbReference>
<proteinExistence type="predicted"/>
<dbReference type="InterPro" id="IPR011990">
    <property type="entry name" value="TPR-like_helical_dom_sf"/>
</dbReference>
<dbReference type="PANTHER" id="PTHR44858:SF1">
    <property type="entry name" value="UDP-N-ACETYLGLUCOSAMINE--PEPTIDE N-ACETYLGLUCOSAMINYLTRANSFERASE SPINDLY-RELATED"/>
    <property type="match status" value="1"/>
</dbReference>
<dbReference type="InterPro" id="IPR019734">
    <property type="entry name" value="TPR_rpt"/>
</dbReference>
<keyword evidence="2 3" id="KW-0802">TPR repeat</keyword>
<evidence type="ECO:0000256" key="2">
    <source>
        <dbReference type="ARBA" id="ARBA00022803"/>
    </source>
</evidence>
<dbReference type="InterPro" id="IPR050498">
    <property type="entry name" value="Ycf3"/>
</dbReference>
<accession>I3YYI2</accession>
<evidence type="ECO:0000313" key="4">
    <source>
        <dbReference type="EMBL" id="AFL82050.1"/>
    </source>
</evidence>
<name>I3YYI2_AEQSU</name>
<dbReference type="EMBL" id="CP003280">
    <property type="protein sequence ID" value="AFL82050.1"/>
    <property type="molecule type" value="Genomic_DNA"/>
</dbReference>
<dbReference type="OrthoDB" id="965869at2"/>
<dbReference type="Proteomes" id="UP000006049">
    <property type="component" value="Chromosome"/>
</dbReference>
<dbReference type="InterPro" id="IPR013105">
    <property type="entry name" value="TPR_2"/>
</dbReference>
<organism evidence="4 5">
    <name type="scientific">Aequorivita sublithincola (strain DSM 14238 / LMG 21431 / ACAM 643 / 9-3)</name>
    <dbReference type="NCBI Taxonomy" id="746697"/>
    <lineage>
        <taxon>Bacteria</taxon>
        <taxon>Pseudomonadati</taxon>
        <taxon>Bacteroidota</taxon>
        <taxon>Flavobacteriia</taxon>
        <taxon>Flavobacteriales</taxon>
        <taxon>Flavobacteriaceae</taxon>
        <taxon>Aequorivita</taxon>
    </lineage>
</organism>
<evidence type="ECO:0000256" key="1">
    <source>
        <dbReference type="ARBA" id="ARBA00022737"/>
    </source>
</evidence>
<protein>
    <submittedName>
        <fullName evidence="4">Tetratricopeptide repeat protein</fullName>
    </submittedName>
</protein>
<dbReference type="SUPFAM" id="SSF48452">
    <property type="entry name" value="TPR-like"/>
    <property type="match status" value="1"/>
</dbReference>
<dbReference type="GO" id="GO:0009279">
    <property type="term" value="C:cell outer membrane"/>
    <property type="evidence" value="ECO:0007669"/>
    <property type="project" value="TreeGrafter"/>
</dbReference>
<dbReference type="eggNOG" id="COG0457">
    <property type="taxonomic scope" value="Bacteria"/>
</dbReference>
<dbReference type="Gene3D" id="1.25.40.10">
    <property type="entry name" value="Tetratricopeptide repeat domain"/>
    <property type="match status" value="2"/>
</dbReference>
<gene>
    <name evidence="4" type="ordered locus">Aeqsu_2597</name>
</gene>
<sequence length="210" mass="24403">MKNLLLLTISLITITCVAQKQTDPNDIFDEAVALVKNEQWEEAEEKFTTLINLYPDNAELYFKRGYVREMDLKYEVCILDFTRAISLKPGMDLARTNRGFAYRKLGRYEEAIKDFTAEMVINPNPYSYEHRSQVYFLLKDYDNAIADANTAIELKPDGALNYKTRALIYKAKDLKEEACADRDKALSLNILDKYPQYENDLTELNNYCKD</sequence>
<evidence type="ECO:0000256" key="3">
    <source>
        <dbReference type="PROSITE-ProRule" id="PRU00339"/>
    </source>
</evidence>
<feature type="repeat" description="TPR" evidence="3">
    <location>
        <begin position="92"/>
        <end position="125"/>
    </location>
</feature>
<dbReference type="GO" id="GO:0046813">
    <property type="term" value="P:receptor-mediated virion attachment to host cell"/>
    <property type="evidence" value="ECO:0007669"/>
    <property type="project" value="TreeGrafter"/>
</dbReference>
<dbReference type="AlphaFoldDB" id="I3YYI2"/>
<dbReference type="Pfam" id="PF07719">
    <property type="entry name" value="TPR_2"/>
    <property type="match status" value="1"/>
</dbReference>
<keyword evidence="5" id="KW-1185">Reference proteome</keyword>
<dbReference type="PANTHER" id="PTHR44858">
    <property type="entry name" value="TETRATRICOPEPTIDE REPEAT PROTEIN 6"/>
    <property type="match status" value="1"/>
</dbReference>